<sequence length="263" mass="27471">MSGGSRGIGLAILVAAAREGANAVLLAKTDQPDPRLPGTVHTAVAEIEEAGGRAVAVVGDVREEADCERAVAAAVEHFGGIDIVVNNASALNLTGTLDLAPKRYDLMQQINSKGTWQLTRAALPHLFASDDGQVVTLSPPVNLAPHWLGRFPAYALSKMGMTILTLGFAAEFAEKGVRANCLWPQTTIATAAVVNLLGGEEAAARSRTPEIMGDAAVALFTDAQRPTGQILLDVEVLARAGKTDLSAYGGTDDPELDFFVDSL</sequence>
<gene>
    <name evidence="1" type="ORF">I4I82_13130</name>
</gene>
<dbReference type="InterPro" id="IPR002347">
    <property type="entry name" value="SDR_fam"/>
</dbReference>
<evidence type="ECO:0000313" key="2">
    <source>
        <dbReference type="Proteomes" id="UP000694300"/>
    </source>
</evidence>
<dbReference type="Proteomes" id="UP000694300">
    <property type="component" value="Unassembled WGS sequence"/>
</dbReference>
<evidence type="ECO:0000313" key="1">
    <source>
        <dbReference type="EMBL" id="MBW0128622.1"/>
    </source>
</evidence>
<reference evidence="1 2" key="1">
    <citation type="submission" date="2020-11" db="EMBL/GenBank/DDBJ databases">
        <title>Pseudonocardia abyssalis sp. nov. and Pseudonocardia oceani sp. nov., description and phylogenomic analysis of two novel actinomycetes isolated from the deep Southern Ocean.</title>
        <authorList>
            <person name="Parra J."/>
        </authorList>
    </citation>
    <scope>NUCLEOTIDE SEQUENCE [LARGE SCALE GENOMIC DNA]</scope>
    <source>
        <strain evidence="2">KRD185</strain>
    </source>
</reference>
<dbReference type="InterPro" id="IPR051935">
    <property type="entry name" value="HSDL2"/>
</dbReference>
<proteinExistence type="predicted"/>
<protein>
    <submittedName>
        <fullName evidence="1">NAD(P)-dependent oxidoreductase</fullName>
    </submittedName>
</protein>
<accession>A0ABS6U8R4</accession>
<dbReference type="PANTHER" id="PTHR42808:SF3">
    <property type="entry name" value="HYDROXYSTEROID DEHYDROGENASE-LIKE PROTEIN 2"/>
    <property type="match status" value="1"/>
</dbReference>
<organism evidence="1 2">
    <name type="scientific">Pseudonocardia oceani</name>
    <dbReference type="NCBI Taxonomy" id="2792013"/>
    <lineage>
        <taxon>Bacteria</taxon>
        <taxon>Bacillati</taxon>
        <taxon>Actinomycetota</taxon>
        <taxon>Actinomycetes</taxon>
        <taxon>Pseudonocardiales</taxon>
        <taxon>Pseudonocardiaceae</taxon>
        <taxon>Pseudonocardia</taxon>
    </lineage>
</organism>
<keyword evidence="2" id="KW-1185">Reference proteome</keyword>
<dbReference type="EMBL" id="JADQDF010000001">
    <property type="protein sequence ID" value="MBW0128622.1"/>
    <property type="molecule type" value="Genomic_DNA"/>
</dbReference>
<dbReference type="NCBIfam" id="NF006133">
    <property type="entry name" value="PRK08278.1"/>
    <property type="match status" value="1"/>
</dbReference>
<name>A0ABS6U8R4_9PSEU</name>
<comment type="caution">
    <text evidence="1">The sequence shown here is derived from an EMBL/GenBank/DDBJ whole genome shotgun (WGS) entry which is preliminary data.</text>
</comment>
<dbReference type="Pfam" id="PF00106">
    <property type="entry name" value="adh_short"/>
    <property type="match status" value="1"/>
</dbReference>
<dbReference type="PANTHER" id="PTHR42808">
    <property type="entry name" value="HYDROXYSTEROID DEHYDROGENASE-LIKE PROTEIN 2"/>
    <property type="match status" value="1"/>
</dbReference>